<reference evidence="8" key="2">
    <citation type="submission" date="2014-03" db="EMBL/GenBank/DDBJ databases">
        <title>Candidatus Competibacter-lineage genomes retrieved from metagenomes reveal functional metabolic diversity.</title>
        <authorList>
            <person name="McIlroy S.J."/>
            <person name="Albertsen M."/>
            <person name="Andresen E.K."/>
            <person name="Saunders A.M."/>
            <person name="Kristiansen R."/>
            <person name="Stokholm-Bjerregaard M."/>
            <person name="Nielsen K.L."/>
            <person name="Nielsen P.H."/>
        </authorList>
    </citation>
    <scope>NUCLEOTIDE SEQUENCE</scope>
    <source>
        <strain evidence="8">Run_A_D11</strain>
    </source>
</reference>
<comment type="subcellular location">
    <subcellularLocation>
        <location evidence="1">Cell membrane</location>
        <topology evidence="1">Multi-pass membrane protein</topology>
    </subcellularLocation>
</comment>
<evidence type="ECO:0000256" key="5">
    <source>
        <dbReference type="ARBA" id="ARBA00023136"/>
    </source>
</evidence>
<dbReference type="EMBL" id="CBTJ020000001">
    <property type="protein sequence ID" value="CDI00936.1"/>
    <property type="molecule type" value="Genomic_DNA"/>
</dbReference>
<feature type="transmembrane region" description="Helical" evidence="6">
    <location>
        <begin position="147"/>
        <end position="167"/>
    </location>
</feature>
<feature type="transmembrane region" description="Helical" evidence="6">
    <location>
        <begin position="121"/>
        <end position="141"/>
    </location>
</feature>
<keyword evidence="3 6" id="KW-0812">Transmembrane</keyword>
<dbReference type="STRING" id="1400863.BN873_10192"/>
<dbReference type="Pfam" id="PF06271">
    <property type="entry name" value="RDD"/>
    <property type="match status" value="1"/>
</dbReference>
<proteinExistence type="predicted"/>
<protein>
    <submittedName>
        <fullName evidence="8">RDD domain containing protein</fullName>
    </submittedName>
</protein>
<comment type="caution">
    <text evidence="8">The sequence shown here is derived from an EMBL/GenBank/DDBJ whole genome shotgun (WGS) entry which is preliminary data.</text>
</comment>
<organism evidence="8 9">
    <name type="scientific">Candidatus Competibacter denitrificans Run_A_D11</name>
    <dbReference type="NCBI Taxonomy" id="1400863"/>
    <lineage>
        <taxon>Bacteria</taxon>
        <taxon>Pseudomonadati</taxon>
        <taxon>Pseudomonadota</taxon>
        <taxon>Gammaproteobacteria</taxon>
        <taxon>Candidatus Competibacteraceae</taxon>
        <taxon>Candidatus Competibacter</taxon>
    </lineage>
</organism>
<dbReference type="AlphaFoldDB" id="W6M0Q5"/>
<accession>W6M0Q5</accession>
<name>W6M0Q5_9GAMM</name>
<reference evidence="8" key="1">
    <citation type="submission" date="2013-07" db="EMBL/GenBank/DDBJ databases">
        <authorList>
            <person name="McIlroy S."/>
        </authorList>
    </citation>
    <scope>NUCLEOTIDE SEQUENCE [LARGE SCALE GENOMIC DNA]</scope>
    <source>
        <strain evidence="8">Run_A_D11</strain>
    </source>
</reference>
<dbReference type="OrthoDB" id="9793824at2"/>
<feature type="transmembrane region" description="Helical" evidence="6">
    <location>
        <begin position="38"/>
        <end position="61"/>
    </location>
</feature>
<keyword evidence="9" id="KW-1185">Reference proteome</keyword>
<keyword evidence="4 6" id="KW-1133">Transmembrane helix</keyword>
<evidence type="ECO:0000256" key="4">
    <source>
        <dbReference type="ARBA" id="ARBA00022989"/>
    </source>
</evidence>
<gene>
    <name evidence="8" type="ORF">BN873_10192</name>
</gene>
<dbReference type="InterPro" id="IPR010432">
    <property type="entry name" value="RDD"/>
</dbReference>
<evidence type="ECO:0000256" key="6">
    <source>
        <dbReference type="SAM" id="Phobius"/>
    </source>
</evidence>
<dbReference type="RefSeq" id="WP_053085192.1">
    <property type="nucleotide sequence ID" value="NZ_CBTJ020000001.1"/>
</dbReference>
<evidence type="ECO:0000313" key="8">
    <source>
        <dbReference type="EMBL" id="CDI00936.1"/>
    </source>
</evidence>
<evidence type="ECO:0000313" key="9">
    <source>
        <dbReference type="Proteomes" id="UP000035760"/>
    </source>
</evidence>
<keyword evidence="5 6" id="KW-0472">Membrane</keyword>
<dbReference type="GO" id="GO:0005886">
    <property type="term" value="C:plasma membrane"/>
    <property type="evidence" value="ECO:0007669"/>
    <property type="project" value="UniProtKB-SubCell"/>
</dbReference>
<evidence type="ECO:0000256" key="2">
    <source>
        <dbReference type="ARBA" id="ARBA00022475"/>
    </source>
</evidence>
<evidence type="ECO:0000259" key="7">
    <source>
        <dbReference type="Pfam" id="PF06271"/>
    </source>
</evidence>
<dbReference type="InterPro" id="IPR051791">
    <property type="entry name" value="Pra-immunoreactive"/>
</dbReference>
<feature type="transmembrane region" description="Helical" evidence="6">
    <location>
        <begin position="81"/>
        <end position="100"/>
    </location>
</feature>
<keyword evidence="2" id="KW-1003">Cell membrane</keyword>
<dbReference type="Proteomes" id="UP000035760">
    <property type="component" value="Unassembled WGS sequence"/>
</dbReference>
<feature type="domain" description="RDD" evidence="7">
    <location>
        <begin position="29"/>
        <end position="152"/>
    </location>
</feature>
<sequence>MPGPDVTLDPANPPASAADVPPALPLPRARLPRRLAAILYDSLLLAGVLLVASALALAIAVAVWGGETVTLHDPLRSNPFFSMYLLLVCFLFYGGFWVHGGQTLGMRAWRIQVRRYDGNGIGWWQALARFLVGGLWLAPLLYLHRALGATVLSLSAGLLSLIMIQALRLPDQVSSTELLMLPKRTSRSSQAIQGQETGTQKQ</sequence>
<dbReference type="PANTHER" id="PTHR36115">
    <property type="entry name" value="PROLINE-RICH ANTIGEN HOMOLOG-RELATED"/>
    <property type="match status" value="1"/>
</dbReference>
<evidence type="ECO:0000256" key="1">
    <source>
        <dbReference type="ARBA" id="ARBA00004651"/>
    </source>
</evidence>
<evidence type="ECO:0000256" key="3">
    <source>
        <dbReference type="ARBA" id="ARBA00022692"/>
    </source>
</evidence>
<dbReference type="PANTHER" id="PTHR36115:SF10">
    <property type="entry name" value="RDD DOMAIN-CONTAINING PROTEIN"/>
    <property type="match status" value="1"/>
</dbReference>